<keyword evidence="1" id="KW-0812">Transmembrane</keyword>
<reference evidence="2" key="1">
    <citation type="submission" date="2007-04" db="EMBL/GenBank/DDBJ databases">
        <title>Annotation of Pediculus humanus corporis strain USDA.</title>
        <authorList>
            <person name="Kirkness E."/>
            <person name="Hannick L."/>
            <person name="Hass B."/>
            <person name="Bruggner R."/>
            <person name="Lawson D."/>
            <person name="Bidwell S."/>
            <person name="Joardar V."/>
            <person name="Caler E."/>
            <person name="Walenz B."/>
            <person name="Inman J."/>
            <person name="Schobel S."/>
            <person name="Galinsky K."/>
            <person name="Amedeo P."/>
            <person name="Strausberg R."/>
        </authorList>
    </citation>
    <scope>NUCLEOTIDE SEQUENCE</scope>
    <source>
        <strain evidence="2">USDA</strain>
    </source>
</reference>
<name>E0VIY1_PEDHC</name>
<evidence type="ECO:0000256" key="1">
    <source>
        <dbReference type="SAM" id="Phobius"/>
    </source>
</evidence>
<reference evidence="3" key="3">
    <citation type="submission" date="2021-02" db="UniProtKB">
        <authorList>
            <consortium name="EnsemblMetazoa"/>
        </authorList>
    </citation>
    <scope>IDENTIFICATION</scope>
    <source>
        <strain evidence="3">USDA</strain>
    </source>
</reference>
<keyword evidence="1" id="KW-1133">Transmembrane helix</keyword>
<dbReference type="VEuPathDB" id="VectorBase:PHUM235460"/>
<dbReference type="HOGENOM" id="CLU_534554_0_0_1"/>
<keyword evidence="4" id="KW-1185">Reference proteome</keyword>
<protein>
    <submittedName>
        <fullName evidence="2 3">Uncharacterized protein</fullName>
    </submittedName>
</protein>
<evidence type="ECO:0000313" key="4">
    <source>
        <dbReference type="Proteomes" id="UP000009046"/>
    </source>
</evidence>
<accession>E0VIY1</accession>
<reference evidence="2" key="2">
    <citation type="submission" date="2007-04" db="EMBL/GenBank/DDBJ databases">
        <title>The genome of the human body louse.</title>
        <authorList>
            <consortium name="The Human Body Louse Genome Consortium"/>
            <person name="Kirkness E."/>
            <person name="Walenz B."/>
            <person name="Hass B."/>
            <person name="Bruggner R."/>
            <person name="Strausberg R."/>
        </authorList>
    </citation>
    <scope>NUCLEOTIDE SEQUENCE</scope>
    <source>
        <strain evidence="2">USDA</strain>
    </source>
</reference>
<evidence type="ECO:0000313" key="3">
    <source>
        <dbReference type="EnsemblMetazoa" id="PHUM235460-PA"/>
    </source>
</evidence>
<keyword evidence="1" id="KW-0472">Membrane</keyword>
<dbReference type="EnsemblMetazoa" id="PHUM235460-RA">
    <property type="protein sequence ID" value="PHUM235460-PA"/>
    <property type="gene ID" value="PHUM235460"/>
</dbReference>
<sequence length="510" mass="59506">MKISPDSWKAFLEYKKYYDYPNETEKTDYTYSRLSKFRHKEIIPGFLIRPNLSRSSISSRRSSSFDNFLTNQSSFSDTYSYDFKINSSTDGEINNESKVSSKTNAGSRSKYYLRSSSYGDADVGEIETKPVCYEKEYVNDSAPEVTFRKSVSYASEELPSSKTGNQVSSSQFYVNNLRALELDDDDIDEVDDHSVKYAKRNKGGSWHRKKLNHPVASHTKDLFSRYILRRKDDYYSPGSYRYSRSMGSSMWKDKMPYSSGYYADRCYDLEESWYQRFSYYVQDKFSKFSNLLMGGSGSRYAGYNNQETSSKWKIWWLLLPLLLLTGSFLGYIDFFSNPKAILNTMYKFLLFFPQFIHYTFMVFIPQLIFVFIPYFILTAIPNFITVTVPAFIKNLTSYFSNAIVHFFASISIMKIWNACASAPGVFYVWSTNLISGWGKYLLNASINAIELSYALTLNYLMLFYSNFCTSMFQWLLRVNGYVWYTFDILYHSQKPVDTKKNDLALLCFKK</sequence>
<dbReference type="CTD" id="8230204"/>
<feature type="transmembrane region" description="Helical" evidence="1">
    <location>
        <begin position="348"/>
        <end position="368"/>
    </location>
</feature>
<evidence type="ECO:0000313" key="2">
    <source>
        <dbReference type="EMBL" id="EEB13337.1"/>
    </source>
</evidence>
<dbReference type="GeneID" id="8230204"/>
<gene>
    <name evidence="3" type="primary">8230204</name>
    <name evidence="2" type="ORF">Phum_PHUM235460</name>
</gene>
<dbReference type="RefSeq" id="XP_002426075.1">
    <property type="nucleotide sequence ID" value="XM_002426030.1"/>
</dbReference>
<feature type="transmembrane region" description="Helical" evidence="1">
    <location>
        <begin position="314"/>
        <end position="336"/>
    </location>
</feature>
<dbReference type="KEGG" id="phu:Phum_PHUM235460"/>
<dbReference type="Proteomes" id="UP000009046">
    <property type="component" value="Unassembled WGS sequence"/>
</dbReference>
<organism>
    <name type="scientific">Pediculus humanus subsp. corporis</name>
    <name type="common">Body louse</name>
    <dbReference type="NCBI Taxonomy" id="121224"/>
    <lineage>
        <taxon>Eukaryota</taxon>
        <taxon>Metazoa</taxon>
        <taxon>Ecdysozoa</taxon>
        <taxon>Arthropoda</taxon>
        <taxon>Hexapoda</taxon>
        <taxon>Insecta</taxon>
        <taxon>Pterygota</taxon>
        <taxon>Neoptera</taxon>
        <taxon>Paraneoptera</taxon>
        <taxon>Psocodea</taxon>
        <taxon>Troctomorpha</taxon>
        <taxon>Phthiraptera</taxon>
        <taxon>Anoplura</taxon>
        <taxon>Pediculidae</taxon>
        <taxon>Pediculus</taxon>
    </lineage>
</organism>
<proteinExistence type="predicted"/>
<feature type="transmembrane region" description="Helical" evidence="1">
    <location>
        <begin position="441"/>
        <end position="464"/>
    </location>
</feature>
<dbReference type="EMBL" id="DS235212">
    <property type="protein sequence ID" value="EEB13337.1"/>
    <property type="molecule type" value="Genomic_DNA"/>
</dbReference>
<dbReference type="InParanoid" id="E0VIY1"/>
<dbReference type="AlphaFoldDB" id="E0VIY1"/>
<feature type="transmembrane region" description="Helical" evidence="1">
    <location>
        <begin position="404"/>
        <end position="429"/>
    </location>
</feature>
<dbReference type="EMBL" id="AAZO01002731">
    <property type="status" value="NOT_ANNOTATED_CDS"/>
    <property type="molecule type" value="Genomic_DNA"/>
</dbReference>